<dbReference type="PROSITE" id="PS51186">
    <property type="entry name" value="GNAT"/>
    <property type="match status" value="1"/>
</dbReference>
<keyword evidence="3" id="KW-1185">Reference proteome</keyword>
<sequence length="168" mass="19257">MNIVIDKAQDQDVERIAQIMNTVKEAIQDPEWFCADNQEFITRHIHESGFILKGVYDHEIMGFLIVRIPKYEKDNLGYDIGLDHSKLSQVAHMESVATLPSSRGKGLQKLLMMEAETILRKDGFTYLMATVHPGNVYSLNNFTGLGYEIVKTMKKYDGKERHILLKII</sequence>
<reference evidence="2 3" key="1">
    <citation type="submission" date="2019-12" db="EMBL/GenBank/DDBJ databases">
        <title>Defluviitalea raffinosedens, isolated from a biogas fermenter, genome sequencing and characterization.</title>
        <authorList>
            <person name="Rettenmaier R."/>
            <person name="Schneider M."/>
            <person name="Neuhaus K."/>
            <person name="Liebl W."/>
            <person name="Zverlov V."/>
        </authorList>
    </citation>
    <scope>NUCLEOTIDE SEQUENCE [LARGE SCALE GENOMIC DNA]</scope>
    <source>
        <strain evidence="2 3">249c-K6</strain>
    </source>
</reference>
<dbReference type="RefSeq" id="WP_158740828.1">
    <property type="nucleotide sequence ID" value="NZ_JAFBEP010000009.1"/>
</dbReference>
<dbReference type="Pfam" id="PF00583">
    <property type="entry name" value="Acetyltransf_1"/>
    <property type="match status" value="1"/>
</dbReference>
<dbReference type="EMBL" id="WSLF01000008">
    <property type="protein sequence ID" value="KAE9633504.1"/>
    <property type="molecule type" value="Genomic_DNA"/>
</dbReference>
<dbReference type="SUPFAM" id="SSF55729">
    <property type="entry name" value="Acyl-CoA N-acyltransferases (Nat)"/>
    <property type="match status" value="1"/>
</dbReference>
<evidence type="ECO:0000313" key="3">
    <source>
        <dbReference type="Proteomes" id="UP000483018"/>
    </source>
</evidence>
<dbReference type="CDD" id="cd04301">
    <property type="entry name" value="NAT_SF"/>
    <property type="match status" value="1"/>
</dbReference>
<dbReference type="PANTHER" id="PTHR43072">
    <property type="entry name" value="N-ACETYLTRANSFERASE"/>
    <property type="match status" value="1"/>
</dbReference>
<accession>A0A7C8LKC8</accession>
<name>A0A7C8LKC8_9FIRM</name>
<dbReference type="InterPro" id="IPR000182">
    <property type="entry name" value="GNAT_dom"/>
</dbReference>
<gene>
    <name evidence="2" type="ORF">GND95_09715</name>
</gene>
<proteinExistence type="predicted"/>
<dbReference type="AlphaFoldDB" id="A0A7C8LKC8"/>
<dbReference type="Proteomes" id="UP000483018">
    <property type="component" value="Unassembled WGS sequence"/>
</dbReference>
<evidence type="ECO:0000259" key="1">
    <source>
        <dbReference type="PROSITE" id="PS51186"/>
    </source>
</evidence>
<dbReference type="OrthoDB" id="8750087at2"/>
<dbReference type="InterPro" id="IPR016181">
    <property type="entry name" value="Acyl_CoA_acyltransferase"/>
</dbReference>
<dbReference type="GO" id="GO:0016747">
    <property type="term" value="F:acyltransferase activity, transferring groups other than amino-acyl groups"/>
    <property type="evidence" value="ECO:0007669"/>
    <property type="project" value="InterPro"/>
</dbReference>
<comment type="caution">
    <text evidence="2">The sequence shown here is derived from an EMBL/GenBank/DDBJ whole genome shotgun (WGS) entry which is preliminary data.</text>
</comment>
<evidence type="ECO:0000313" key="2">
    <source>
        <dbReference type="EMBL" id="KAE9633504.1"/>
    </source>
</evidence>
<keyword evidence="2" id="KW-0808">Transferase</keyword>
<feature type="domain" description="N-acetyltransferase" evidence="1">
    <location>
        <begin position="3"/>
        <end position="168"/>
    </location>
</feature>
<organism evidence="2 3">
    <name type="scientific">Defluviitalea raffinosedens</name>
    <dbReference type="NCBI Taxonomy" id="1450156"/>
    <lineage>
        <taxon>Bacteria</taxon>
        <taxon>Bacillati</taxon>
        <taxon>Bacillota</taxon>
        <taxon>Clostridia</taxon>
        <taxon>Lachnospirales</taxon>
        <taxon>Defluviitaleaceae</taxon>
        <taxon>Defluviitalea</taxon>
    </lineage>
</organism>
<dbReference type="Gene3D" id="3.40.630.30">
    <property type="match status" value="1"/>
</dbReference>
<protein>
    <submittedName>
        <fullName evidence="2">GNAT family N-acetyltransferase</fullName>
    </submittedName>
</protein>